<feature type="transmembrane region" description="Helical" evidence="1">
    <location>
        <begin position="2330"/>
        <end position="2352"/>
    </location>
</feature>
<dbReference type="PANTHER" id="PTHR11319">
    <property type="entry name" value="G PROTEIN-COUPLED RECEPTOR-RELATED"/>
    <property type="match status" value="1"/>
</dbReference>
<keyword evidence="1" id="KW-1133">Transmembrane helix</keyword>
<dbReference type="RefSeq" id="XP_001013974.2">
    <property type="nucleotide sequence ID" value="XM_001013974.2"/>
</dbReference>
<reference evidence="3" key="1">
    <citation type="journal article" date="2006" name="PLoS Biol.">
        <title>Macronuclear genome sequence of the ciliate Tetrahymena thermophila, a model eukaryote.</title>
        <authorList>
            <person name="Eisen J.A."/>
            <person name="Coyne R.S."/>
            <person name="Wu M."/>
            <person name="Wu D."/>
            <person name="Thiagarajan M."/>
            <person name="Wortman J.R."/>
            <person name="Badger J.H."/>
            <person name="Ren Q."/>
            <person name="Amedeo P."/>
            <person name="Jones K.M."/>
            <person name="Tallon L.J."/>
            <person name="Delcher A.L."/>
            <person name="Salzberg S.L."/>
            <person name="Silva J.C."/>
            <person name="Haas B.J."/>
            <person name="Majoros W.H."/>
            <person name="Farzad M."/>
            <person name="Carlton J.M."/>
            <person name="Smith R.K. Jr."/>
            <person name="Garg J."/>
            <person name="Pearlman R.E."/>
            <person name="Karrer K.M."/>
            <person name="Sun L."/>
            <person name="Manning G."/>
            <person name="Elde N.C."/>
            <person name="Turkewitz A.P."/>
            <person name="Asai D.J."/>
            <person name="Wilkes D.E."/>
            <person name="Wang Y."/>
            <person name="Cai H."/>
            <person name="Collins K."/>
            <person name="Stewart B.A."/>
            <person name="Lee S.R."/>
            <person name="Wilamowska K."/>
            <person name="Weinberg Z."/>
            <person name="Ruzzo W.L."/>
            <person name="Wloga D."/>
            <person name="Gaertig J."/>
            <person name="Frankel J."/>
            <person name="Tsao C.-C."/>
            <person name="Gorovsky M.A."/>
            <person name="Keeling P.J."/>
            <person name="Waller R.F."/>
            <person name="Patron N.J."/>
            <person name="Cherry J.M."/>
            <person name="Stover N.A."/>
            <person name="Krieger C.J."/>
            <person name="del Toro C."/>
            <person name="Ryder H.F."/>
            <person name="Williamson S.C."/>
            <person name="Barbeau R.A."/>
            <person name="Hamilton E.P."/>
            <person name="Orias E."/>
        </authorList>
    </citation>
    <scope>NUCLEOTIDE SEQUENCE [LARGE SCALE GENOMIC DNA]</scope>
    <source>
        <strain evidence="3">SB210</strain>
    </source>
</reference>
<feature type="transmembrane region" description="Helical" evidence="1">
    <location>
        <begin position="2420"/>
        <end position="2437"/>
    </location>
</feature>
<feature type="transmembrane region" description="Helical" evidence="1">
    <location>
        <begin position="2555"/>
        <end position="2572"/>
    </location>
</feature>
<keyword evidence="3" id="KW-1185">Reference proteome</keyword>
<accession>Q23AV5</accession>
<dbReference type="HOGENOM" id="CLU_272441_0_0_1"/>
<name>Q23AV5_TETTS</name>
<feature type="transmembrane region" description="Helical" evidence="1">
    <location>
        <begin position="2584"/>
        <end position="2603"/>
    </location>
</feature>
<dbReference type="InParanoid" id="Q23AV5"/>
<protein>
    <submittedName>
        <fullName evidence="2">Transmembrane protein, putative</fullName>
    </submittedName>
</protein>
<dbReference type="PANTHER" id="PTHR11319:SF35">
    <property type="entry name" value="OUTER MEMBRANE PROTEIN PMPC-RELATED"/>
    <property type="match status" value="1"/>
</dbReference>
<dbReference type="GeneID" id="7825402"/>
<evidence type="ECO:0000313" key="3">
    <source>
        <dbReference type="Proteomes" id="UP000009168"/>
    </source>
</evidence>
<gene>
    <name evidence="2" type="ORF">TTHERM_00654220</name>
</gene>
<evidence type="ECO:0000256" key="1">
    <source>
        <dbReference type="SAM" id="Phobius"/>
    </source>
</evidence>
<dbReference type="KEGG" id="tet:TTHERM_00654220"/>
<keyword evidence="1 2" id="KW-0812">Transmembrane</keyword>
<feature type="transmembrane region" description="Helical" evidence="1">
    <location>
        <begin position="2390"/>
        <end position="2413"/>
    </location>
</feature>
<keyword evidence="1" id="KW-0472">Membrane</keyword>
<feature type="transmembrane region" description="Helical" evidence="1">
    <location>
        <begin position="2609"/>
        <end position="2630"/>
    </location>
</feature>
<feature type="transmembrane region" description="Helical" evidence="1">
    <location>
        <begin position="2284"/>
        <end position="2303"/>
    </location>
</feature>
<sequence length="2938" mass="333551">MISKYFKFILKFKQIDYQLLLKQNIYQLSITQIYLILNFQKVLFKLIENVNLVAVERQQFNLKINVKCYKHLKYFFLLFQPQNYKKCTIILKQFKNSQLKINVEQLIYLIHNNTKYDQQLQEKRNQYFKSYLKMNIFLFSILLIQTVKAISFPQSSIQCPTFLNKAGHPTNVQAINYIPNSIFFASGDSQGRFLISNIKTGQNIVYQTGYTTDTLGIQSIASNQNGDILVISQIEYKVYNVYSGQTLLDSSITTNAQKQQILATASFLKQYINSSLSQYLITLQADNQYGITSLSYIDSNYQYILSFQITISSSATQQQGISDQPSQFLIIQDASGILKNSQKKQVLLGISTSNLIYGCDISNSISSTMINAGVWQGTSLNYPVNAFTHLQSTTIIAIMFGQAQSSPGGSSPPQQSNYQQNSLVFFDLQNLQGGVSTYDYSLKQMISTPSAAISISASNLIKQIKNIFYNKQFYVAFVYTQYISIYNINDLISNNYNLFGAIQITFQFSIQMISPILIQELSYILVASTNGNIISFDFSSQISSAANFTPSTVNLSSFNFQQYSTGITSDITNGSYDDTDKQITLFGTPQQSRQSLNISYSFINLSTSVTQVQTLSFANAITFTPLAISSTQNLFILFFKPQQYLLKINGACPTANQATESVQIAQIQLYFINISQQKTTVALDFSSKNIYINQIVDEVSFSIGNANYVAFIFDIKFLDFTQYCLDTTGNPQKPPGGRILQQYTANLFLYIYDSKGHLQYQSPNPFLQLQSMSGFIDFISDSNSNLVLYFNNQIIFLQPQINNGVMIVNQFQILSNLIQQKIQTFNTTIKTAINNIISFYFIPTLNQLFIQFNLNDSTNYIYSSLISYSATWQTNVELTINQIFQSQSNNDSYPYQVSYLEYKQDTSLLILKVNTYLKVYSYNLQNYSLQLYLTIDKSSSDNFFNFIVTLSTTQLLIVDSSSLFQIVSLNDCESTVCDNSTCEIRNFINQQPNSSSIADYFKSDSSGYILRQEALAQSKYSLLNSMLYLINININYNIYVQQGSLIIWNQQYTQLDTKNSVISNYLKKLKVNLNIQSVDYTLNIPQNTYSVFNISIKEQQLINTYNYVQFQNVILTQNAYASFFQVSIPNFIMSNTLLISKSSNPIPLYVVCQSTGTLLFQNTVIQKQYFNSSGSLFYINSNDNTLILKNITFQNNIFYFTNLIYSIQLLNLQMDGFNLISNTIRLKQTANASRFFISAQIFTLNQVSITSNILENVSLIGINSYTTLFQAFIDTFNFIGNTYLMTDQTIIVLIFDGQTQDLNFISALFIKSSNFRQLNLIPCSYDQYQTDSCSSVNIDTSSSNYIQIALSNTQEMVLQTVNSIDNHITQFSCLKCISVKITQFYCKNTNFESSAIDFPCLVLQEHTQLSLQLNQCGFENKYLQNNYVISIDSSSTLLNQQQPNGYITFQDTYFNTINLFTLTSFYQSSAVLIESYQNLQIQFTNVTYNQILFLTPQKLFQSSGSCLTLSSPFSSFLIQNSAIQNLISYSSSAAFYLNVYNGQITNTKFQNNNYDLDYATYKGGYIEIQSNNFTVSQSNFTNSIAQQGNGLTIVPSQAQASYKFNQCIFQNLIAAQNGAAVYINQALNLTTLQFNNCIFTNILSSEGGGIYLYFMVSSKNILSLQSTFPTVIFNGCTTSNLFSIQGGLAYIQNSNLQINDLKSRQNNPNLQTYDTQILNYIKDMQNVGEYITLQSSIAQISLLNLSGFQIFQKTVSTSDAQTLILKATSFSITNITNSYIDNCIYYSSAMILIQQSTLNMAYTNITNSQSYVPSSTRMLTTDITTDIQSQFSAIMIVQQSTINLSYGLLQKLSCNDSLCSGGALAIFNSQGSIINSVFDQNLAQNNGGSLQIINLSNNITIKYSNFTNSQTIKGFGGGLSFITNQDVYFIVIDTCFFNKNFANQGGGAYFEIQSTKEKNNQIVNILNTKIQGNTAQILGGGIFYQGQSPYTDQKTVIMNNVANSTYGQNSFSYPKKIILNKTLSQQYSNFNYTSYIDSDGNQVYQIQDQVSGVSLPNLVFQLLDENNLIIDSSYTQINPKVVLDLSKKSNNFVISSSETTFSFQGYFNVSNLIITGIPGTSVYLILTSSSISSDNSNGYQVILEIQLRQCIRGEIFSEVIQTSSSSTQIFYKCVKCSTGTYSLAYPNLSKPVTECSKCSQYAQCPGGDQINVDEGYWRINDQSDQIIQCINSPSNCLGGQNNSTCSTGHTGPLCETCDIYNGYTTAGNFQCGVCGDHVTNSLKILGLMLFYIISAKISVDGILNKLLKYYSIRVHLTDKQIEEAEQNTSVLLKLILSYFQIIMVLTTFQISVPSFFNNPVDVIANPTTQILYSFECFFYQLQQITGISMIYLQLIAAVILPIACLLIFAISAFLSYRDKFIRGFYLNTSFCYCLMYFQPSIFKNAITLISCRQIGNTKYIQFSLLFECYTSDYVIWSLSLVIPVILVVAVFIPLILLILIWRSKQRKYIVEKRSFMFMILEYKSNSKYWEFVKMNMKLLVMCCLTFYEYDIPNKILFILFIVCCYGSLLFHFQPYKEQIYNKVDMTQTIVQAISIYLGFVAYQNVSNPFWWLISILLIAIINLLFVLWAFKILSTVFITQNKDVFEKFKIFFVRFICCRKYFFSEKQRKYYLKRRWLKSIVKILKKKKLISLWSGKLKVEPESVFPILNGQIPDDQIPSKLKKIKFNNDNIENQNEQSNENEFNNNLNIDEKNQVKNIPHLLKAKSCLERNKNQNVVKNYQLKTNPSLGNASEGIIPKVITDKSTLNNQLFSPKNIQMSRLLNNHCDGKSLDSSESHFDKVNEVDIISDIQINEGVNILNNQKYIGDSCTKIMQSQNNSFQAKSPFNNYSQRNFLSAFKKSLEHDQDKKEQEEQIFKNQEIAVSKIYQQSDLQPENDV</sequence>
<dbReference type="EMBL" id="GG662720">
    <property type="protein sequence ID" value="EAR93729.2"/>
    <property type="molecule type" value="Genomic_DNA"/>
</dbReference>
<dbReference type="OrthoDB" id="20615at2759"/>
<dbReference type="Proteomes" id="UP000009168">
    <property type="component" value="Unassembled WGS sequence"/>
</dbReference>
<feature type="transmembrane region" description="Helical" evidence="1">
    <location>
        <begin position="2473"/>
        <end position="2501"/>
    </location>
</feature>
<evidence type="ECO:0000313" key="2">
    <source>
        <dbReference type="EMBL" id="EAR93729.2"/>
    </source>
</evidence>
<proteinExistence type="predicted"/>
<organism evidence="2 3">
    <name type="scientific">Tetrahymena thermophila (strain SB210)</name>
    <dbReference type="NCBI Taxonomy" id="312017"/>
    <lineage>
        <taxon>Eukaryota</taxon>
        <taxon>Sar</taxon>
        <taxon>Alveolata</taxon>
        <taxon>Ciliophora</taxon>
        <taxon>Intramacronucleata</taxon>
        <taxon>Oligohymenophorea</taxon>
        <taxon>Hymenostomatida</taxon>
        <taxon>Tetrahymenina</taxon>
        <taxon>Tetrahymenidae</taxon>
        <taxon>Tetrahymena</taxon>
    </lineage>
</organism>